<accession>A0ABN3CE75</accession>
<keyword evidence="2" id="KW-1185">Reference proteome</keyword>
<dbReference type="Proteomes" id="UP001499843">
    <property type="component" value="Unassembled WGS sequence"/>
</dbReference>
<dbReference type="EMBL" id="BAAAQX010000006">
    <property type="protein sequence ID" value="GAA2207383.1"/>
    <property type="molecule type" value="Genomic_DNA"/>
</dbReference>
<dbReference type="SUPFAM" id="SSF82607">
    <property type="entry name" value="YbaB-like"/>
    <property type="match status" value="1"/>
</dbReference>
<evidence type="ECO:0000313" key="2">
    <source>
        <dbReference type="Proteomes" id="UP001499843"/>
    </source>
</evidence>
<comment type="caution">
    <text evidence="1">The sequence shown here is derived from an EMBL/GenBank/DDBJ whole genome shotgun (WGS) entry which is preliminary data.</text>
</comment>
<protein>
    <recommendedName>
        <fullName evidence="3">YbaB/EbfC DNA-binding family protein</fullName>
    </recommendedName>
</protein>
<evidence type="ECO:0008006" key="3">
    <source>
        <dbReference type="Google" id="ProtNLM"/>
    </source>
</evidence>
<sequence length="147" mass="16727">MQGFGDFANIDIDRLIKKADEHFARMEEFQKDMDSYVGRAQDEDGLIVVEYGQEGLRELYLHPKALRLPSGDLAELIKTAVKEAAADLQRQITEGMTAAFGEADNPMRYINDPEAATKQLKEAEAAYNRTFDDVMGELDRIRRRLEL</sequence>
<dbReference type="InterPro" id="IPR004401">
    <property type="entry name" value="YbaB/EbfC"/>
</dbReference>
<dbReference type="Gene3D" id="3.30.1310.10">
    <property type="entry name" value="Nucleoid-associated protein YbaB-like domain"/>
    <property type="match status" value="1"/>
</dbReference>
<name>A0ABN3CE75_9ACTN</name>
<proteinExistence type="predicted"/>
<dbReference type="RefSeq" id="WP_344474529.1">
    <property type="nucleotide sequence ID" value="NZ_BAAAQX010000006.1"/>
</dbReference>
<gene>
    <name evidence="1" type="ORF">GCM10009850_028410</name>
</gene>
<reference evidence="1 2" key="1">
    <citation type="journal article" date="2019" name="Int. J. Syst. Evol. Microbiol.">
        <title>The Global Catalogue of Microorganisms (GCM) 10K type strain sequencing project: providing services to taxonomists for standard genome sequencing and annotation.</title>
        <authorList>
            <consortium name="The Broad Institute Genomics Platform"/>
            <consortium name="The Broad Institute Genome Sequencing Center for Infectious Disease"/>
            <person name="Wu L."/>
            <person name="Ma J."/>
        </authorList>
    </citation>
    <scope>NUCLEOTIDE SEQUENCE [LARGE SCALE GENOMIC DNA]</scope>
    <source>
        <strain evidence="1 2">JCM 16114</strain>
    </source>
</reference>
<dbReference type="InterPro" id="IPR036894">
    <property type="entry name" value="YbaB-like_sf"/>
</dbReference>
<organism evidence="1 2">
    <name type="scientific">Nonomuraea monospora</name>
    <dbReference type="NCBI Taxonomy" id="568818"/>
    <lineage>
        <taxon>Bacteria</taxon>
        <taxon>Bacillati</taxon>
        <taxon>Actinomycetota</taxon>
        <taxon>Actinomycetes</taxon>
        <taxon>Streptosporangiales</taxon>
        <taxon>Streptosporangiaceae</taxon>
        <taxon>Nonomuraea</taxon>
    </lineage>
</organism>
<evidence type="ECO:0000313" key="1">
    <source>
        <dbReference type="EMBL" id="GAA2207383.1"/>
    </source>
</evidence>
<dbReference type="Pfam" id="PF02575">
    <property type="entry name" value="YbaB_DNA_bd"/>
    <property type="match status" value="1"/>
</dbReference>